<dbReference type="PROSITE" id="PS50975">
    <property type="entry name" value="ATP_GRASP"/>
    <property type="match status" value="1"/>
</dbReference>
<keyword evidence="4" id="KW-1185">Reference proteome</keyword>
<dbReference type="Gene3D" id="3.40.50.20">
    <property type="match status" value="1"/>
</dbReference>
<dbReference type="Gene3D" id="3.30.470.20">
    <property type="entry name" value="ATP-grasp fold, B domain"/>
    <property type="match status" value="1"/>
</dbReference>
<name>A0ABT8MBQ6_9EURY</name>
<sequence>MNLHPKRLTRKIKMNETANIFVTDAQMRSSLAVIRSLGKRGFKVTAGEETRFATGFFSKYCNNHVVYPPPLKQKKDFIEYLIATLQKNTCDLLIPVANPTLEPIIENEKELSQYVNIALPPRETFMKGYDKQTTLKIALGNSIPCPKTHFIEHLDDIYNIEDLLEYPQTIKPTISFGSRGFDTCNSFDQLIEKAERSLSNYNTILLQEYIPNGGEFGVYTLFNSCSRPCALTVQKRLRSYPISGGPSTLRETFHTETSEIAVNAAFRLLNAMKWVGVAMVEFRIDSRDGIPKLMEVNPRFWGSLALSIQAGVDFPYLLYKQFIDGDVKPVLDYKDGVKCRWLLPGDILWFCSAPNKLRNLPKLLDFRIKDDIVSFTDPMPTFGFFTAVARYLFDLDMWKFIFRR</sequence>
<dbReference type="Pfam" id="PF15632">
    <property type="entry name" value="ATPgrasp_Ter"/>
    <property type="match status" value="1"/>
</dbReference>
<keyword evidence="1" id="KW-0067">ATP-binding</keyword>
<dbReference type="InterPro" id="IPR011761">
    <property type="entry name" value="ATP-grasp"/>
</dbReference>
<dbReference type="PANTHER" id="PTHR23132">
    <property type="entry name" value="D-ALANINE--D-ALANINE LIGASE"/>
    <property type="match status" value="1"/>
</dbReference>
<evidence type="ECO:0000313" key="4">
    <source>
        <dbReference type="Proteomes" id="UP001168338"/>
    </source>
</evidence>
<dbReference type="Gene3D" id="3.30.1490.20">
    <property type="entry name" value="ATP-grasp fold, A domain"/>
    <property type="match status" value="1"/>
</dbReference>
<accession>A0ABT8MBQ6</accession>
<evidence type="ECO:0000259" key="2">
    <source>
        <dbReference type="PROSITE" id="PS50975"/>
    </source>
</evidence>
<keyword evidence="1" id="KW-0547">Nucleotide-binding</keyword>
<proteinExistence type="predicted"/>
<dbReference type="InterPro" id="IPR013815">
    <property type="entry name" value="ATP_grasp_subdomain_1"/>
</dbReference>
<evidence type="ECO:0000313" key="3">
    <source>
        <dbReference type="EMBL" id="MDN7025349.1"/>
    </source>
</evidence>
<feature type="domain" description="ATP-grasp" evidence="2">
    <location>
        <begin position="135"/>
        <end position="323"/>
    </location>
</feature>
<dbReference type="PANTHER" id="PTHR23132:SF14">
    <property type="entry name" value="ATP-GRASP DOMAIN-CONTAINING PROTEIN"/>
    <property type="match status" value="1"/>
</dbReference>
<organism evidence="3 4">
    <name type="scientific">Methanoculleus frigidifontis</name>
    <dbReference type="NCBI Taxonomy" id="2584085"/>
    <lineage>
        <taxon>Archaea</taxon>
        <taxon>Methanobacteriati</taxon>
        <taxon>Methanobacteriota</taxon>
        <taxon>Stenosarchaea group</taxon>
        <taxon>Methanomicrobia</taxon>
        <taxon>Methanomicrobiales</taxon>
        <taxon>Methanomicrobiaceae</taxon>
        <taxon>Methanoculleus</taxon>
    </lineage>
</organism>
<gene>
    <name evidence="3" type="ORF">FGU65_10665</name>
</gene>
<dbReference type="EMBL" id="VCYH01000007">
    <property type="protein sequence ID" value="MDN7025349.1"/>
    <property type="molecule type" value="Genomic_DNA"/>
</dbReference>
<protein>
    <submittedName>
        <fullName evidence="3">ATP-grasp domain-containing protein</fullName>
    </submittedName>
</protein>
<dbReference type="Proteomes" id="UP001168338">
    <property type="component" value="Unassembled WGS sequence"/>
</dbReference>
<reference evidence="3" key="1">
    <citation type="submission" date="2019-05" db="EMBL/GenBank/DDBJ databases">
        <title>Methanoculleus sp. FWC-SCC1, a methanogenic archaeon isolated from deep marine cold seep.</title>
        <authorList>
            <person name="Chen Y.-W."/>
            <person name="Chen S.-C."/>
            <person name="Teng N.-H."/>
            <person name="Lai M.-C."/>
        </authorList>
    </citation>
    <scope>NUCLEOTIDE SEQUENCE</scope>
    <source>
        <strain evidence="3">FWC-SCC1</strain>
    </source>
</reference>
<comment type="caution">
    <text evidence="3">The sequence shown here is derived from an EMBL/GenBank/DDBJ whole genome shotgun (WGS) entry which is preliminary data.</text>
</comment>
<dbReference type="SUPFAM" id="SSF56059">
    <property type="entry name" value="Glutathione synthetase ATP-binding domain-like"/>
    <property type="match status" value="1"/>
</dbReference>
<evidence type="ECO:0000256" key="1">
    <source>
        <dbReference type="PROSITE-ProRule" id="PRU00409"/>
    </source>
</evidence>